<evidence type="ECO:0000313" key="3">
    <source>
        <dbReference type="WBParaSite" id="HCON_00124190-00001"/>
    </source>
</evidence>
<evidence type="ECO:0000313" key="2">
    <source>
        <dbReference type="Proteomes" id="UP000025227"/>
    </source>
</evidence>
<sequence length="197" mass="22394">MLNHTTSTLSMVAADSRNDIFGEKFAALMLHLDIFGLDTLLYGSVVLYIGVAAAAFTMLYRVVQRIRAKKNEFSKTTYRLHLNVAVALVAYWAIQYLQLLLPVILLVITALFNLKWMNTMPYMEILLFLPISLFSISTCIMYMVVIQPFRKTALRLMNRIYETIPPLQSISRIAAAQKTTMRPTESTNKFPKSSATK</sequence>
<dbReference type="InterPro" id="IPR019422">
    <property type="entry name" value="7TM_GPCR_serpentine_rcpt_Srh"/>
</dbReference>
<dbReference type="AlphaFoldDB" id="A0A7I4YPK3"/>
<keyword evidence="1" id="KW-0812">Transmembrane</keyword>
<keyword evidence="1" id="KW-0472">Membrane</keyword>
<dbReference type="WBParaSite" id="HCON_00124190-00001">
    <property type="protein sequence ID" value="HCON_00124190-00001"/>
    <property type="gene ID" value="HCON_00124190"/>
</dbReference>
<feature type="transmembrane region" description="Helical" evidence="1">
    <location>
        <begin position="84"/>
        <end position="113"/>
    </location>
</feature>
<keyword evidence="2" id="KW-1185">Reference proteome</keyword>
<feature type="transmembrane region" description="Helical" evidence="1">
    <location>
        <begin position="40"/>
        <end position="63"/>
    </location>
</feature>
<dbReference type="Pfam" id="PF10318">
    <property type="entry name" value="7TM_GPCR_Srh"/>
    <property type="match status" value="1"/>
</dbReference>
<dbReference type="SUPFAM" id="SSF81321">
    <property type="entry name" value="Family A G protein-coupled receptor-like"/>
    <property type="match status" value="1"/>
</dbReference>
<name>A0A7I4YPK3_HAECO</name>
<keyword evidence="1" id="KW-1133">Transmembrane helix</keyword>
<proteinExistence type="predicted"/>
<accession>A0A7I4YPK3</accession>
<reference evidence="3" key="1">
    <citation type="submission" date="2020-12" db="UniProtKB">
        <authorList>
            <consortium name="WormBaseParasite"/>
        </authorList>
    </citation>
    <scope>IDENTIFICATION</scope>
    <source>
        <strain evidence="3">MHco3</strain>
    </source>
</reference>
<evidence type="ECO:0000256" key="1">
    <source>
        <dbReference type="SAM" id="Phobius"/>
    </source>
</evidence>
<protein>
    <submittedName>
        <fullName evidence="3">7TM GPCR domain containing protein</fullName>
    </submittedName>
</protein>
<organism evidence="2 3">
    <name type="scientific">Haemonchus contortus</name>
    <name type="common">Barber pole worm</name>
    <dbReference type="NCBI Taxonomy" id="6289"/>
    <lineage>
        <taxon>Eukaryota</taxon>
        <taxon>Metazoa</taxon>
        <taxon>Ecdysozoa</taxon>
        <taxon>Nematoda</taxon>
        <taxon>Chromadorea</taxon>
        <taxon>Rhabditida</taxon>
        <taxon>Rhabditina</taxon>
        <taxon>Rhabditomorpha</taxon>
        <taxon>Strongyloidea</taxon>
        <taxon>Trichostrongylidae</taxon>
        <taxon>Haemonchus</taxon>
    </lineage>
</organism>
<feature type="transmembrane region" description="Helical" evidence="1">
    <location>
        <begin position="125"/>
        <end position="145"/>
    </location>
</feature>
<dbReference type="Proteomes" id="UP000025227">
    <property type="component" value="Unplaced"/>
</dbReference>